<keyword evidence="1" id="KW-0812">Transmembrane</keyword>
<feature type="transmembrane region" description="Helical" evidence="1">
    <location>
        <begin position="7"/>
        <end position="26"/>
    </location>
</feature>
<proteinExistence type="predicted"/>
<reference evidence="2 3" key="1">
    <citation type="submission" date="2020-08" db="EMBL/GenBank/DDBJ databases">
        <authorList>
            <person name="Liu C."/>
            <person name="Sun Q."/>
        </authorList>
    </citation>
    <scope>NUCLEOTIDE SEQUENCE [LARGE SCALE GENOMIC DNA]</scope>
    <source>
        <strain evidence="2 3">NSJ-45</strain>
    </source>
</reference>
<evidence type="ECO:0000313" key="2">
    <source>
        <dbReference type="EMBL" id="MBC6002269.1"/>
    </source>
</evidence>
<evidence type="ECO:0000256" key="1">
    <source>
        <dbReference type="SAM" id="Phobius"/>
    </source>
</evidence>
<keyword evidence="1" id="KW-0472">Membrane</keyword>
<organism evidence="2 3">
    <name type="scientific">Paeniclostridium hominis</name>
    <dbReference type="NCBI Taxonomy" id="2764329"/>
    <lineage>
        <taxon>Bacteria</taxon>
        <taxon>Bacillati</taxon>
        <taxon>Bacillota</taxon>
        <taxon>Clostridia</taxon>
        <taxon>Peptostreptococcales</taxon>
        <taxon>Peptostreptococcaceae</taxon>
        <taxon>Paeniclostridium</taxon>
    </lineage>
</organism>
<sequence>MKKLITFLLYVLIVNILVSLLLIININSNKCSIKESAITKAMSNNDNYNLIVQILKDTHKEDFIKHIDYMQLNIFKNIENDTNNFTAFNITLPQNKSFIAFYKKNSDDTYSFDCIVDNLCNIDNFYFYKNFLVIEQISEDDNNYLNDKKFIEIFYKEKSIFVSKLKKDLYIEIIDLENDDKSILSASMDFLDDNPPKILYVSTVSSMEKALDKKILKELYIWDNNLNKFVISKDSI</sequence>
<name>A0ABR7K065_9FIRM</name>
<evidence type="ECO:0008006" key="4">
    <source>
        <dbReference type="Google" id="ProtNLM"/>
    </source>
</evidence>
<dbReference type="EMBL" id="JACRWD010000001">
    <property type="protein sequence ID" value="MBC6002269.1"/>
    <property type="molecule type" value="Genomic_DNA"/>
</dbReference>
<gene>
    <name evidence="2" type="ORF">H8891_00520</name>
</gene>
<comment type="caution">
    <text evidence="2">The sequence shown here is derived from an EMBL/GenBank/DDBJ whole genome shotgun (WGS) entry which is preliminary data.</text>
</comment>
<dbReference type="Proteomes" id="UP000611796">
    <property type="component" value="Unassembled WGS sequence"/>
</dbReference>
<accession>A0ABR7K065</accession>
<protein>
    <recommendedName>
        <fullName evidence="4">Lipoprotein</fullName>
    </recommendedName>
</protein>
<keyword evidence="3" id="KW-1185">Reference proteome</keyword>
<dbReference type="RefSeq" id="WP_187004763.1">
    <property type="nucleotide sequence ID" value="NZ_JACRWD010000001.1"/>
</dbReference>
<evidence type="ECO:0000313" key="3">
    <source>
        <dbReference type="Proteomes" id="UP000611796"/>
    </source>
</evidence>
<keyword evidence="1" id="KW-1133">Transmembrane helix</keyword>